<keyword evidence="1" id="KW-1133">Transmembrane helix</keyword>
<keyword evidence="1" id="KW-0472">Membrane</keyword>
<dbReference type="VEuPathDB" id="VectorBase:GBRI042804"/>
<protein>
    <submittedName>
        <fullName evidence="2">Uncharacterized protein</fullName>
    </submittedName>
</protein>
<evidence type="ECO:0000256" key="1">
    <source>
        <dbReference type="SAM" id="Phobius"/>
    </source>
</evidence>
<evidence type="ECO:0000313" key="2">
    <source>
        <dbReference type="EnsemblMetazoa" id="GBRI042804-PA"/>
    </source>
</evidence>
<feature type="transmembrane region" description="Helical" evidence="1">
    <location>
        <begin position="70"/>
        <end position="93"/>
    </location>
</feature>
<dbReference type="Proteomes" id="UP000091820">
    <property type="component" value="Unassembled WGS sequence"/>
</dbReference>
<accession>A0A1A9X3D6</accession>
<organism evidence="2 3">
    <name type="scientific">Glossina brevipalpis</name>
    <dbReference type="NCBI Taxonomy" id="37001"/>
    <lineage>
        <taxon>Eukaryota</taxon>
        <taxon>Metazoa</taxon>
        <taxon>Ecdysozoa</taxon>
        <taxon>Arthropoda</taxon>
        <taxon>Hexapoda</taxon>
        <taxon>Insecta</taxon>
        <taxon>Pterygota</taxon>
        <taxon>Neoptera</taxon>
        <taxon>Endopterygota</taxon>
        <taxon>Diptera</taxon>
        <taxon>Brachycera</taxon>
        <taxon>Muscomorpha</taxon>
        <taxon>Hippoboscoidea</taxon>
        <taxon>Glossinidae</taxon>
        <taxon>Glossina</taxon>
    </lineage>
</organism>
<name>A0A1A9X3D6_9MUSC</name>
<dbReference type="AlphaFoldDB" id="A0A1A9X3D6"/>
<keyword evidence="3" id="KW-1185">Reference proteome</keyword>
<reference evidence="3" key="1">
    <citation type="submission" date="2014-03" db="EMBL/GenBank/DDBJ databases">
        <authorList>
            <person name="Aksoy S."/>
            <person name="Warren W."/>
            <person name="Wilson R.K."/>
        </authorList>
    </citation>
    <scope>NUCLEOTIDE SEQUENCE [LARGE SCALE GENOMIC DNA]</scope>
    <source>
        <strain evidence="3">IAEA</strain>
    </source>
</reference>
<dbReference type="EnsemblMetazoa" id="GBRI042804-RA">
    <property type="protein sequence ID" value="GBRI042804-PA"/>
    <property type="gene ID" value="GBRI042804"/>
</dbReference>
<proteinExistence type="predicted"/>
<reference evidence="2" key="2">
    <citation type="submission" date="2020-05" db="UniProtKB">
        <authorList>
            <consortium name="EnsemblMetazoa"/>
        </authorList>
    </citation>
    <scope>IDENTIFICATION</scope>
    <source>
        <strain evidence="2">IAEA</strain>
    </source>
</reference>
<keyword evidence="1" id="KW-0812">Transmembrane</keyword>
<sequence length="106" mass="12167">MLLCCTSIKQHNAATVDTDVSKRLFAIIKENIRKIRQSALNKDLSLYRYLQKQDIYYRLSSPKPKSPQPIFEICLALPITIMIAFEVTLMSFLKIKIGLPSNHKKA</sequence>
<evidence type="ECO:0000313" key="3">
    <source>
        <dbReference type="Proteomes" id="UP000091820"/>
    </source>
</evidence>